<dbReference type="RefSeq" id="WP_132443609.1">
    <property type="nucleotide sequence ID" value="NZ_JBHSWA010000001.1"/>
</dbReference>
<dbReference type="EMBL" id="JBHSWA010000001">
    <property type="protein sequence ID" value="MFC6643261.1"/>
    <property type="molecule type" value="Genomic_DNA"/>
</dbReference>
<gene>
    <name evidence="2" type="ORF">ACFQAU_00265</name>
    <name evidence="3" type="ORF">ACFQAU_17770</name>
</gene>
<evidence type="ECO:0000256" key="1">
    <source>
        <dbReference type="SAM" id="MobiDB-lite"/>
    </source>
</evidence>
<feature type="compositionally biased region" description="Basic and acidic residues" evidence="1">
    <location>
        <begin position="198"/>
        <end position="207"/>
    </location>
</feature>
<feature type="region of interest" description="Disordered" evidence="1">
    <location>
        <begin position="170"/>
        <end position="222"/>
    </location>
</feature>
<reference evidence="4" key="2">
    <citation type="journal article" date="2019" name="Int. J. Syst. Evol. Microbiol.">
        <title>The Global Catalogue of Microorganisms (GCM) 10K type strain sequencing project: providing services to taxonomists for standard genome sequencing and annotation.</title>
        <authorList>
            <consortium name="The Broad Institute Genomics Platform"/>
            <consortium name="The Broad Institute Genome Sequencing Center for Infectious Disease"/>
            <person name="Wu L."/>
            <person name="Ma J."/>
        </authorList>
    </citation>
    <scope>NUCLEOTIDE SEQUENCE [LARGE SCALE GENOMIC DNA]</scope>
    <source>
        <strain evidence="4">NBRC 111368</strain>
    </source>
</reference>
<name>A0ABW1YV46_9RHOB</name>
<reference evidence="2" key="3">
    <citation type="submission" date="2024-09" db="EMBL/GenBank/DDBJ databases">
        <authorList>
            <person name="Sun Q."/>
            <person name="Mori K."/>
        </authorList>
    </citation>
    <scope>NUCLEOTIDE SEQUENCE</scope>
    <source>
        <strain evidence="2">NBRC 113428</strain>
    </source>
</reference>
<keyword evidence="4" id="KW-1185">Reference proteome</keyword>
<comment type="caution">
    <text evidence="2">The sequence shown here is derived from an EMBL/GenBank/DDBJ whole genome shotgun (WGS) entry which is preliminary data.</text>
</comment>
<protein>
    <submittedName>
        <fullName evidence="2">Uncharacterized protein</fullName>
    </submittedName>
</protein>
<sequence length="222" mass="23517">MAKPKNSFEVMARTAAERLDKVREAGEQLTFLPDEQGNAVDLVEDKPVGRPKGAKGKVNNQMRDWLAAQGYSMPEDVLAQMAGLASSGDAVMAAMERAELVLAWAFDGATQKVKGGGTKPAVPGAGTRLSTFIQLYTIQLRAADALLPYGAPKATPDVSVQQSVFVNVPSAPSTAHPGDNARVISGRSGGRMVPADVAYKDQQKQEVTEADNSASDDESRTE</sequence>
<organism evidence="2 4">
    <name type="scientific">Sulfitobacter profundi</name>
    <dbReference type="NCBI Taxonomy" id="2679961"/>
    <lineage>
        <taxon>Bacteria</taxon>
        <taxon>Pseudomonadati</taxon>
        <taxon>Pseudomonadota</taxon>
        <taxon>Alphaproteobacteria</taxon>
        <taxon>Rhodobacterales</taxon>
        <taxon>Roseobacteraceae</taxon>
        <taxon>Sulfitobacter</taxon>
    </lineage>
</organism>
<dbReference type="Proteomes" id="UP001596403">
    <property type="component" value="Unassembled WGS sequence"/>
</dbReference>
<evidence type="ECO:0000313" key="3">
    <source>
        <dbReference type="EMBL" id="MFC6643261.1"/>
    </source>
</evidence>
<evidence type="ECO:0000313" key="2">
    <source>
        <dbReference type="EMBL" id="MFC6640408.1"/>
    </source>
</evidence>
<evidence type="ECO:0000313" key="4">
    <source>
        <dbReference type="Proteomes" id="UP001596403"/>
    </source>
</evidence>
<proteinExistence type="predicted"/>
<accession>A0ABW1YV46</accession>
<reference evidence="2" key="1">
    <citation type="journal article" date="2014" name="Int. J. Syst. Evol. Microbiol.">
        <title>Complete genome of a new Firmicutes species belonging to the dominant human colonic microbiota ('Ruminococcus bicirculans') reveals two chromosomes and a selective capacity to utilize plant glucans.</title>
        <authorList>
            <consortium name="NISC Comparative Sequencing Program"/>
            <person name="Wegmann U."/>
            <person name="Louis P."/>
            <person name="Goesmann A."/>
            <person name="Henrissat B."/>
            <person name="Duncan S.H."/>
            <person name="Flint H.J."/>
        </authorList>
    </citation>
    <scope>NUCLEOTIDE SEQUENCE</scope>
    <source>
        <strain evidence="2">NBRC 113428</strain>
    </source>
</reference>
<dbReference type="EMBL" id="JBHSWA010000001">
    <property type="protein sequence ID" value="MFC6640408.1"/>
    <property type="molecule type" value="Genomic_DNA"/>
</dbReference>